<dbReference type="AlphaFoldDB" id="A0A497XPZ0"/>
<protein>
    <recommendedName>
        <fullName evidence="17">Branched-chain-amino-acid aminotransferase</fullName>
        <shortName evidence="17">BCAT</shortName>
        <ecNumber evidence="17">2.6.1.42</ecNumber>
    </recommendedName>
</protein>
<dbReference type="CDD" id="cd01557">
    <property type="entry name" value="BCAT_beta_family"/>
    <property type="match status" value="1"/>
</dbReference>
<dbReference type="SUPFAM" id="SSF56752">
    <property type="entry name" value="D-aminoacid aminotransferase-like PLP-dependent enzymes"/>
    <property type="match status" value="1"/>
</dbReference>
<proteinExistence type="inferred from homology"/>
<evidence type="ECO:0000256" key="14">
    <source>
        <dbReference type="ARBA" id="ARBA00049229"/>
    </source>
</evidence>
<evidence type="ECO:0000256" key="15">
    <source>
        <dbReference type="RuleBase" id="RU004106"/>
    </source>
</evidence>
<dbReference type="UniPathway" id="UPA00048">
    <property type="reaction ID" value="UER00073"/>
</dbReference>
<dbReference type="GO" id="GO:0009098">
    <property type="term" value="P:L-leucine biosynthetic process"/>
    <property type="evidence" value="ECO:0007669"/>
    <property type="project" value="UniProtKB-UniPathway"/>
</dbReference>
<evidence type="ECO:0000256" key="10">
    <source>
        <dbReference type="ARBA" id="ARBA00022898"/>
    </source>
</evidence>
<comment type="cofactor">
    <cofactor evidence="1 16">
        <name>pyridoxal 5'-phosphate</name>
        <dbReference type="ChEBI" id="CHEBI:597326"/>
    </cofactor>
</comment>
<dbReference type="GO" id="GO:0009097">
    <property type="term" value="P:isoleucine biosynthetic process"/>
    <property type="evidence" value="ECO:0007669"/>
    <property type="project" value="UniProtKB-UniPathway"/>
</dbReference>
<comment type="similarity">
    <text evidence="6 15">Belongs to the class-IV pyridoxal-phosphate-dependent aminotransferase family.</text>
</comment>
<sequence length="305" mass="35100">MEYAFFEGKFVPIEEANINIKTNSFHYGTAIFEGLRAYWNEKQEQLYILFAQEHYERLLRNARALFMELPYTVKELVDITRELLIKNNIRQDVYIRPIVYFKDLALTPKLIGYTPELAMYTYNFGRYLDTSEGIKVKVSSWRRNDDNSIPSRWKVAGAYVNSALAKTEALMAGYDEAILLNSQGYVSEGSGENIFLIRDGKAITPSYNEHILEGITRRAVISLLRNDLVVKVEERAVARSELYVADEIFLTGTAAEVTPVIEVDNRKVGTGKIGEVTKQLQELYFNAVRGNIERYRSWLTPVYEK</sequence>
<dbReference type="InterPro" id="IPR005785">
    <property type="entry name" value="B_amino_transI"/>
</dbReference>
<dbReference type="FunFam" id="3.20.10.10:FF:000013">
    <property type="entry name" value="Branched-chain-amino-acid aminotransferase"/>
    <property type="match status" value="1"/>
</dbReference>
<dbReference type="PROSITE" id="PS00770">
    <property type="entry name" value="AA_TRANSFER_CLASS_4"/>
    <property type="match status" value="1"/>
</dbReference>
<evidence type="ECO:0000256" key="5">
    <source>
        <dbReference type="ARBA" id="ARBA00005072"/>
    </source>
</evidence>
<dbReference type="GO" id="GO:0052655">
    <property type="term" value="F:L-valine-2-oxoglutarate transaminase activity"/>
    <property type="evidence" value="ECO:0007669"/>
    <property type="project" value="RHEA"/>
</dbReference>
<dbReference type="UniPathway" id="UPA00049">
    <property type="reaction ID" value="UER00062"/>
</dbReference>
<evidence type="ECO:0000256" key="7">
    <source>
        <dbReference type="ARBA" id="ARBA00022576"/>
    </source>
</evidence>
<comment type="catalytic activity">
    <reaction evidence="12 17">
        <text>L-valine + 2-oxoglutarate = 3-methyl-2-oxobutanoate + L-glutamate</text>
        <dbReference type="Rhea" id="RHEA:24813"/>
        <dbReference type="ChEBI" id="CHEBI:11851"/>
        <dbReference type="ChEBI" id="CHEBI:16810"/>
        <dbReference type="ChEBI" id="CHEBI:29985"/>
        <dbReference type="ChEBI" id="CHEBI:57762"/>
        <dbReference type="EC" id="2.6.1.42"/>
    </reaction>
</comment>
<dbReference type="GO" id="GO:0052656">
    <property type="term" value="F:L-isoleucine-2-oxoglutarate transaminase activity"/>
    <property type="evidence" value="ECO:0007669"/>
    <property type="project" value="RHEA"/>
</dbReference>
<dbReference type="InterPro" id="IPR001544">
    <property type="entry name" value="Aminotrans_IV"/>
</dbReference>
<dbReference type="GO" id="GO:0052654">
    <property type="term" value="F:L-leucine-2-oxoglutarate transaminase activity"/>
    <property type="evidence" value="ECO:0007669"/>
    <property type="project" value="RHEA"/>
</dbReference>
<name>A0A497XPZ0_9AQUI</name>
<comment type="pathway">
    <text evidence="3 17">Amino-acid biosynthesis; L-isoleucine biosynthesis; L-isoleucine from 2-oxobutanoate: step 4/4.</text>
</comment>
<evidence type="ECO:0000256" key="17">
    <source>
        <dbReference type="RuleBase" id="RU364094"/>
    </source>
</evidence>
<dbReference type="PANTHER" id="PTHR42743:SF4">
    <property type="entry name" value="BRANCHED-CHAIN-AMINO-ACID AMINOTRANSFERASE-RELATED"/>
    <property type="match status" value="1"/>
</dbReference>
<dbReference type="InterPro" id="IPR018300">
    <property type="entry name" value="Aminotrans_IV_CS"/>
</dbReference>
<dbReference type="InterPro" id="IPR050571">
    <property type="entry name" value="Class-IV_PLP-Dep_Aminotrnsfr"/>
</dbReference>
<dbReference type="InterPro" id="IPR043131">
    <property type="entry name" value="BCAT-like_N"/>
</dbReference>
<dbReference type="NCBIfam" id="NF005146">
    <property type="entry name" value="PRK06606.1"/>
    <property type="match status" value="1"/>
</dbReference>
<dbReference type="Pfam" id="PF01063">
    <property type="entry name" value="Aminotran_4"/>
    <property type="match status" value="1"/>
</dbReference>
<comment type="pathway">
    <text evidence="4 17">Amino-acid biosynthesis; L-valine biosynthesis; L-valine from pyruvate: step 4/4.</text>
</comment>
<evidence type="ECO:0000313" key="19">
    <source>
        <dbReference type="Proteomes" id="UP000267841"/>
    </source>
</evidence>
<comment type="catalytic activity">
    <reaction evidence="13 17">
        <text>L-isoleucine + 2-oxoglutarate = (S)-3-methyl-2-oxopentanoate + L-glutamate</text>
        <dbReference type="Rhea" id="RHEA:24801"/>
        <dbReference type="ChEBI" id="CHEBI:16810"/>
        <dbReference type="ChEBI" id="CHEBI:29985"/>
        <dbReference type="ChEBI" id="CHEBI:35146"/>
        <dbReference type="ChEBI" id="CHEBI:58045"/>
        <dbReference type="EC" id="2.6.1.42"/>
    </reaction>
</comment>
<evidence type="ECO:0000256" key="16">
    <source>
        <dbReference type="RuleBase" id="RU004516"/>
    </source>
</evidence>
<evidence type="ECO:0000256" key="3">
    <source>
        <dbReference type="ARBA" id="ARBA00004824"/>
    </source>
</evidence>
<keyword evidence="9 17" id="KW-0808">Transferase</keyword>
<dbReference type="InterPro" id="IPR043132">
    <property type="entry name" value="BCAT-like_C"/>
</dbReference>
<dbReference type="Gene3D" id="3.30.470.10">
    <property type="match status" value="1"/>
</dbReference>
<keyword evidence="19" id="KW-1185">Reference proteome</keyword>
<dbReference type="Proteomes" id="UP000267841">
    <property type="component" value="Unassembled WGS sequence"/>
</dbReference>
<evidence type="ECO:0000256" key="1">
    <source>
        <dbReference type="ARBA" id="ARBA00001933"/>
    </source>
</evidence>
<dbReference type="Gene3D" id="3.20.10.10">
    <property type="entry name" value="D-amino Acid Aminotransferase, subunit A, domain 2"/>
    <property type="match status" value="1"/>
</dbReference>
<dbReference type="EMBL" id="RCCJ01000001">
    <property type="protein sequence ID" value="RLJ71047.1"/>
    <property type="molecule type" value="Genomic_DNA"/>
</dbReference>
<keyword evidence="11 17" id="KW-0100">Branched-chain amino acid biosynthesis</keyword>
<dbReference type="PANTHER" id="PTHR42743">
    <property type="entry name" value="AMINO-ACID AMINOTRANSFERASE"/>
    <property type="match status" value="1"/>
</dbReference>
<organism evidence="18 19">
    <name type="scientific">Hydrogenivirga caldilitoris</name>
    <dbReference type="NCBI Taxonomy" id="246264"/>
    <lineage>
        <taxon>Bacteria</taxon>
        <taxon>Pseudomonadati</taxon>
        <taxon>Aquificota</taxon>
        <taxon>Aquificia</taxon>
        <taxon>Aquificales</taxon>
        <taxon>Aquificaceae</taxon>
        <taxon>Hydrogenivirga</taxon>
    </lineage>
</organism>
<evidence type="ECO:0000256" key="4">
    <source>
        <dbReference type="ARBA" id="ARBA00004931"/>
    </source>
</evidence>
<dbReference type="EC" id="2.6.1.42" evidence="17"/>
<reference evidence="18 19" key="1">
    <citation type="submission" date="2018-10" db="EMBL/GenBank/DDBJ databases">
        <title>Genomic Encyclopedia of Archaeal and Bacterial Type Strains, Phase II (KMG-II): from individual species to whole genera.</title>
        <authorList>
            <person name="Goeker M."/>
        </authorList>
    </citation>
    <scope>NUCLEOTIDE SEQUENCE [LARGE SCALE GENOMIC DNA]</scope>
    <source>
        <strain evidence="18 19">DSM 16510</strain>
    </source>
</reference>
<comment type="catalytic activity">
    <reaction evidence="14 17">
        <text>L-leucine + 2-oxoglutarate = 4-methyl-2-oxopentanoate + L-glutamate</text>
        <dbReference type="Rhea" id="RHEA:18321"/>
        <dbReference type="ChEBI" id="CHEBI:16810"/>
        <dbReference type="ChEBI" id="CHEBI:17865"/>
        <dbReference type="ChEBI" id="CHEBI:29985"/>
        <dbReference type="ChEBI" id="CHEBI:57427"/>
        <dbReference type="EC" id="2.6.1.42"/>
    </reaction>
</comment>
<evidence type="ECO:0000256" key="8">
    <source>
        <dbReference type="ARBA" id="ARBA00022605"/>
    </source>
</evidence>
<comment type="caution">
    <text evidence="18">The sequence shown here is derived from an EMBL/GenBank/DDBJ whole genome shotgun (WGS) entry which is preliminary data.</text>
</comment>
<dbReference type="InterPro" id="IPR036038">
    <property type="entry name" value="Aminotransferase-like"/>
</dbReference>
<dbReference type="GO" id="GO:0009099">
    <property type="term" value="P:L-valine biosynthetic process"/>
    <property type="evidence" value="ECO:0007669"/>
    <property type="project" value="UniProtKB-UniPathway"/>
</dbReference>
<evidence type="ECO:0000256" key="9">
    <source>
        <dbReference type="ARBA" id="ARBA00022679"/>
    </source>
</evidence>
<gene>
    <name evidence="17" type="primary">ilvE</name>
    <name evidence="18" type="ORF">BCF55_1338</name>
</gene>
<dbReference type="InterPro" id="IPR033939">
    <property type="entry name" value="BCAT_family"/>
</dbReference>
<dbReference type="NCBIfam" id="TIGR01122">
    <property type="entry name" value="ilvE_I"/>
    <property type="match status" value="1"/>
</dbReference>
<dbReference type="UniPathway" id="UPA00047">
    <property type="reaction ID" value="UER00058"/>
</dbReference>
<evidence type="ECO:0000256" key="6">
    <source>
        <dbReference type="ARBA" id="ARBA00009320"/>
    </source>
</evidence>
<keyword evidence="10 16" id="KW-0663">Pyridoxal phosphate</keyword>
<keyword evidence="7 17" id="KW-0032">Aminotransferase</keyword>
<evidence type="ECO:0000256" key="12">
    <source>
        <dbReference type="ARBA" id="ARBA00048212"/>
    </source>
</evidence>
<evidence type="ECO:0000256" key="11">
    <source>
        <dbReference type="ARBA" id="ARBA00023304"/>
    </source>
</evidence>
<comment type="pathway">
    <text evidence="5 17">Amino-acid biosynthesis; L-leucine biosynthesis; L-leucine from 3-methyl-2-oxobutanoate: step 4/4.</text>
</comment>
<accession>A0A497XPZ0</accession>
<comment type="function">
    <text evidence="2 17">Acts on leucine, isoleucine and valine.</text>
</comment>
<evidence type="ECO:0000256" key="13">
    <source>
        <dbReference type="ARBA" id="ARBA00048798"/>
    </source>
</evidence>
<evidence type="ECO:0000313" key="18">
    <source>
        <dbReference type="EMBL" id="RLJ71047.1"/>
    </source>
</evidence>
<evidence type="ECO:0000256" key="2">
    <source>
        <dbReference type="ARBA" id="ARBA00003109"/>
    </source>
</evidence>
<keyword evidence="8 17" id="KW-0028">Amino-acid biosynthesis</keyword>
<dbReference type="RefSeq" id="WP_170144804.1">
    <property type="nucleotide sequence ID" value="NZ_RCCJ01000001.1"/>
</dbReference>